<reference evidence="1" key="1">
    <citation type="submission" date="2023-04" db="EMBL/GenBank/DDBJ databases">
        <title>Ambrosiozyma monospora NBRC 10751.</title>
        <authorList>
            <person name="Ichikawa N."/>
            <person name="Sato H."/>
            <person name="Tonouchi N."/>
        </authorList>
    </citation>
    <scope>NUCLEOTIDE SEQUENCE</scope>
    <source>
        <strain evidence="1">NBRC 10751</strain>
    </source>
</reference>
<gene>
    <name evidence="1" type="ORF">Amon02_000689400</name>
</gene>
<protein>
    <submittedName>
        <fullName evidence="1">Unnamed protein product</fullName>
    </submittedName>
</protein>
<dbReference type="Proteomes" id="UP001165064">
    <property type="component" value="Unassembled WGS sequence"/>
</dbReference>
<evidence type="ECO:0000313" key="1">
    <source>
        <dbReference type="EMBL" id="GME84513.1"/>
    </source>
</evidence>
<name>A0ACB5TAJ4_AMBMO</name>
<proteinExistence type="predicted"/>
<comment type="caution">
    <text evidence="1">The sequence shown here is derived from an EMBL/GenBank/DDBJ whole genome shotgun (WGS) entry which is preliminary data.</text>
</comment>
<evidence type="ECO:0000313" key="2">
    <source>
        <dbReference type="Proteomes" id="UP001165064"/>
    </source>
</evidence>
<sequence>MPKVPPITCHVLDTTKGRPATEVKCEISYISSTTSTTPDQPFATAQTNSDGRVPSWTPIQGIIAAKFFESNGEDWIKLTAGVYKIRFFTKEYFQRAREPGSSLTFFPFIDINFEVTEDSTDQHFHVPLLLSNYGYSTYRGS</sequence>
<organism evidence="1 2">
    <name type="scientific">Ambrosiozyma monospora</name>
    <name type="common">Yeast</name>
    <name type="synonym">Endomycopsis monosporus</name>
    <dbReference type="NCBI Taxonomy" id="43982"/>
    <lineage>
        <taxon>Eukaryota</taxon>
        <taxon>Fungi</taxon>
        <taxon>Dikarya</taxon>
        <taxon>Ascomycota</taxon>
        <taxon>Saccharomycotina</taxon>
        <taxon>Pichiomycetes</taxon>
        <taxon>Pichiales</taxon>
        <taxon>Pichiaceae</taxon>
        <taxon>Ambrosiozyma</taxon>
    </lineage>
</organism>
<dbReference type="EMBL" id="BSXS01005545">
    <property type="protein sequence ID" value="GME84513.1"/>
    <property type="molecule type" value="Genomic_DNA"/>
</dbReference>
<accession>A0ACB5TAJ4</accession>
<keyword evidence="2" id="KW-1185">Reference proteome</keyword>